<keyword evidence="3" id="KW-1185">Reference proteome</keyword>
<sequence length="584" mass="61174">METTGFPIGITDSGRVAMVSPDGTGTNKRRVVQIGIGAEPFEFTTGIKSLPGEFKRIETFGGMNVAPGQIHVSMLDSGNDQYTMYAFGLYLDTGELLAAYVQPTPILEKASAANMLLSADILFTDIDVSSLTFGNMTFVNPPASTTVAGVVRLATQDEVSAGTDDQAVVTPKTAAGRYASRAGDIFSGPVVVNDTLTVNRSEEGRILVGQSDGYFFANAYQAGWCSLTLGSWAYSYAARNLYVNDNAVWHAGNLSPLDVKTGGTMDADLMFASDARLLLGEGGALNPSLAFISDGARSTGLYHVNDGMFAVTCNGTTTVRFTPTGTAFDVPLTGPTPPAGDASALLATTEWVTSTIAAASIGQIVIEARTSARAGCLKLNGALLVRADYPALWAYAQASGALVDESQWSAGSWGCFSRGDGETTFRIPELRGESIRCWDDGRGIDASRSIGSWQDSQNRSHAHGASAAAVGDHTHSAWTDTQGFHDHPVSDYGHIHATRIDARGASSGGNKGYFGPSGGNVNETDVWNSDISQSNIVVDGNGNHAHNVGMNGAGGHAHAITVNADGGAETRVRSVALLAMIRAY</sequence>
<gene>
    <name evidence="2" type="ORF">HHL14_13145</name>
</gene>
<evidence type="ECO:0000313" key="3">
    <source>
        <dbReference type="Proteomes" id="UP000583127"/>
    </source>
</evidence>
<comment type="caution">
    <text evidence="2">The sequence shown here is derived from an EMBL/GenBank/DDBJ whole genome shotgun (WGS) entry which is preliminary data.</text>
</comment>
<dbReference type="Proteomes" id="UP000583127">
    <property type="component" value="Unassembled WGS sequence"/>
</dbReference>
<name>A0A7X9ZYJ8_9BURK</name>
<accession>A0A7X9ZYJ8</accession>
<dbReference type="RefSeq" id="WP_169498039.1">
    <property type="nucleotide sequence ID" value="NZ_JABBFZ010000006.1"/>
</dbReference>
<dbReference type="AlphaFoldDB" id="A0A7X9ZYJ8"/>
<feature type="region of interest" description="Disordered" evidence="1">
    <location>
        <begin position="452"/>
        <end position="482"/>
    </location>
</feature>
<protein>
    <submittedName>
        <fullName evidence="2">Phage tail protein</fullName>
    </submittedName>
</protein>
<dbReference type="EMBL" id="JABBFZ010000006">
    <property type="protein sequence ID" value="NML31780.1"/>
    <property type="molecule type" value="Genomic_DNA"/>
</dbReference>
<evidence type="ECO:0000256" key="1">
    <source>
        <dbReference type="SAM" id="MobiDB-lite"/>
    </source>
</evidence>
<evidence type="ECO:0000313" key="2">
    <source>
        <dbReference type="EMBL" id="NML31780.1"/>
    </source>
</evidence>
<dbReference type="SUPFAM" id="SSF88874">
    <property type="entry name" value="Receptor-binding domain of short tail fibre protein gp12"/>
    <property type="match status" value="1"/>
</dbReference>
<proteinExistence type="predicted"/>
<organism evidence="2 3">
    <name type="scientific">Paraburkholderia antibiotica</name>
    <dbReference type="NCBI Taxonomy" id="2728839"/>
    <lineage>
        <taxon>Bacteria</taxon>
        <taxon>Pseudomonadati</taxon>
        <taxon>Pseudomonadota</taxon>
        <taxon>Betaproteobacteria</taxon>
        <taxon>Burkholderiales</taxon>
        <taxon>Burkholderiaceae</taxon>
        <taxon>Paraburkholderia</taxon>
    </lineage>
</organism>
<reference evidence="2 3" key="1">
    <citation type="submission" date="2020-04" db="EMBL/GenBank/DDBJ databases">
        <title>Paraburkholderia sp. G-4-1-8 isolated from soil.</title>
        <authorList>
            <person name="Dahal R.H."/>
        </authorList>
    </citation>
    <scope>NUCLEOTIDE SEQUENCE [LARGE SCALE GENOMIC DNA]</scope>
    <source>
        <strain evidence="2 3">G-4-1-8</strain>
    </source>
</reference>